<proteinExistence type="predicted"/>
<keyword evidence="5" id="KW-1185">Reference proteome</keyword>
<evidence type="ECO:0000313" key="5">
    <source>
        <dbReference type="Proteomes" id="UP000832034"/>
    </source>
</evidence>
<name>A0ABY4EAW1_VITST</name>
<dbReference type="Proteomes" id="UP000832034">
    <property type="component" value="Chromosome"/>
</dbReference>
<sequence length="287" mass="32679">MLKPHQYCASLYVPTTHKDLNEIMRGEKLQEVGSLIFCTEDAVSEQHLPQAISRFLDALPYLNPHSSQQRFVRVRNPAVMQQLLANEHIQNIDGFVLPKITAKNIGDYQILVEQGFYVMPTLETAEVFIEQEMLQLRDILLQPLWRPYVLSLRLGGNDLLNLLSMRRSAEHTVYETVLGTHIDRLVGWFKPCGFELSAPVFEFLNQPEVLMREVQADLLHGLTGKTAIHPTQIASIEAFYAVKEQDVLVAKAVLASNQAVFQYQQCMQEVATHYRWAQKTLTMAGLS</sequence>
<dbReference type="PANTHER" id="PTHR32308:SF10">
    <property type="entry name" value="CITRATE LYASE SUBUNIT BETA"/>
    <property type="match status" value="1"/>
</dbReference>
<dbReference type="InterPro" id="IPR039480">
    <property type="entry name" value="C-C_Bond_Lyase-like"/>
</dbReference>
<reference evidence="4" key="1">
    <citation type="submission" date="2021-12" db="EMBL/GenBank/DDBJ databases">
        <authorList>
            <person name="Veyrier F.J."/>
        </authorList>
    </citation>
    <scope>NUCLEOTIDE SEQUENCE</scope>
    <source>
        <strain evidence="4">SAG 1488-6</strain>
    </source>
</reference>
<protein>
    <submittedName>
        <fullName evidence="4">HpcH/HpaI aldolase/citrate lyase family protein</fullName>
    </submittedName>
</protein>
<comment type="cofactor">
    <cofactor evidence="1">
        <name>Mg(2+)</name>
        <dbReference type="ChEBI" id="CHEBI:18420"/>
    </cofactor>
</comment>
<dbReference type="EMBL" id="CP091512">
    <property type="protein sequence ID" value="UOO92889.1"/>
    <property type="molecule type" value="Genomic_DNA"/>
</dbReference>
<organism evidence="4 5">
    <name type="scientific">Vitreoscilla stercoraria</name>
    <dbReference type="NCBI Taxonomy" id="61"/>
    <lineage>
        <taxon>Bacteria</taxon>
        <taxon>Pseudomonadati</taxon>
        <taxon>Pseudomonadota</taxon>
        <taxon>Betaproteobacteria</taxon>
        <taxon>Neisseriales</taxon>
        <taxon>Neisseriaceae</taxon>
        <taxon>Vitreoscilla</taxon>
    </lineage>
</organism>
<dbReference type="InterPro" id="IPR015813">
    <property type="entry name" value="Pyrv/PenolPyrv_kinase-like_dom"/>
</dbReference>
<dbReference type="PIRSF" id="PIRSF015582">
    <property type="entry name" value="Cit_lyase_B"/>
    <property type="match status" value="1"/>
</dbReference>
<dbReference type="RefSeq" id="WP_019957233.1">
    <property type="nucleotide sequence ID" value="NZ_CP091512.1"/>
</dbReference>
<evidence type="ECO:0000256" key="2">
    <source>
        <dbReference type="ARBA" id="ARBA00022723"/>
    </source>
</evidence>
<reference evidence="4" key="2">
    <citation type="journal article" date="2022" name="Res Sq">
        <title>Evolution of multicellular longitudinally dividing oral cavity symbionts (Neisseriaceae).</title>
        <authorList>
            <person name="Nyongesa S."/>
            <person name="Weber P."/>
            <person name="Bernet E."/>
            <person name="Pullido F."/>
            <person name="Nieckarz M."/>
            <person name="Delaby M."/>
            <person name="Nieves C."/>
            <person name="Viehboeck T."/>
            <person name="Krause N."/>
            <person name="Rivera-Millot A."/>
            <person name="Nakamura A."/>
            <person name="Vischer N."/>
            <person name="VanNieuwenhze M."/>
            <person name="Brun Y."/>
            <person name="Cava F."/>
            <person name="Bulgheresi S."/>
            <person name="Veyrier F."/>
        </authorList>
    </citation>
    <scope>NUCLEOTIDE SEQUENCE</scope>
    <source>
        <strain evidence="4">SAG 1488-6</strain>
    </source>
</reference>
<dbReference type="InterPro" id="IPR040442">
    <property type="entry name" value="Pyrv_kinase-like_dom_sf"/>
</dbReference>
<gene>
    <name evidence="4" type="ORF">LVJ81_02270</name>
</gene>
<evidence type="ECO:0000256" key="3">
    <source>
        <dbReference type="ARBA" id="ARBA00022842"/>
    </source>
</evidence>
<keyword evidence="3" id="KW-0460">Magnesium</keyword>
<dbReference type="PANTHER" id="PTHR32308">
    <property type="entry name" value="LYASE BETA SUBUNIT, PUTATIVE (AFU_ORTHOLOGUE AFUA_4G13030)-RELATED"/>
    <property type="match status" value="1"/>
</dbReference>
<evidence type="ECO:0000313" key="4">
    <source>
        <dbReference type="EMBL" id="UOO92889.1"/>
    </source>
</evidence>
<accession>A0ABY4EAW1</accession>
<dbReference type="Pfam" id="PF15617">
    <property type="entry name" value="C-C_Bond_Lyase"/>
    <property type="match status" value="1"/>
</dbReference>
<dbReference type="SUPFAM" id="SSF51621">
    <property type="entry name" value="Phosphoenolpyruvate/pyruvate domain"/>
    <property type="match status" value="1"/>
</dbReference>
<keyword evidence="4" id="KW-0456">Lyase</keyword>
<evidence type="ECO:0000256" key="1">
    <source>
        <dbReference type="ARBA" id="ARBA00001946"/>
    </source>
</evidence>
<dbReference type="InterPro" id="IPR011206">
    <property type="entry name" value="Citrate_lyase_beta/mcl1/mcl2"/>
</dbReference>
<dbReference type="Gene3D" id="3.20.20.60">
    <property type="entry name" value="Phosphoenolpyruvate-binding domains"/>
    <property type="match status" value="1"/>
</dbReference>
<dbReference type="GO" id="GO:0016829">
    <property type="term" value="F:lyase activity"/>
    <property type="evidence" value="ECO:0007669"/>
    <property type="project" value="UniProtKB-KW"/>
</dbReference>
<keyword evidence="2" id="KW-0479">Metal-binding</keyword>